<proteinExistence type="inferred from homology"/>
<comment type="similarity">
    <text evidence="1">Belongs to the universal stress protein A family.</text>
</comment>
<dbReference type="RefSeq" id="WP_207681582.1">
    <property type="nucleotide sequence ID" value="NZ_CP061800.1"/>
</dbReference>
<gene>
    <name evidence="3" type="ORF">dnm_015950</name>
</gene>
<dbReference type="InterPro" id="IPR006015">
    <property type="entry name" value="Universal_stress_UspA"/>
</dbReference>
<dbReference type="PANTHER" id="PTHR46268">
    <property type="entry name" value="STRESS RESPONSE PROTEIN NHAX"/>
    <property type="match status" value="1"/>
</dbReference>
<dbReference type="KEGG" id="dmm:dnm_015950"/>
<dbReference type="InterPro" id="IPR006016">
    <property type="entry name" value="UspA"/>
</dbReference>
<dbReference type="PANTHER" id="PTHR46268:SF6">
    <property type="entry name" value="UNIVERSAL STRESS PROTEIN UP12"/>
    <property type="match status" value="1"/>
</dbReference>
<name>A0A975BI05_9BACT</name>
<dbReference type="EMBL" id="CP061800">
    <property type="protein sequence ID" value="QTA85584.1"/>
    <property type="molecule type" value="Genomic_DNA"/>
</dbReference>
<dbReference type="CDD" id="cd00293">
    <property type="entry name" value="USP-like"/>
    <property type="match status" value="1"/>
</dbReference>
<evidence type="ECO:0000259" key="2">
    <source>
        <dbReference type="Pfam" id="PF00582"/>
    </source>
</evidence>
<accession>A0A975BI05</accession>
<dbReference type="SUPFAM" id="SSF52402">
    <property type="entry name" value="Adenine nucleotide alpha hydrolases-like"/>
    <property type="match status" value="1"/>
</dbReference>
<evidence type="ECO:0000313" key="4">
    <source>
        <dbReference type="Proteomes" id="UP000663722"/>
    </source>
</evidence>
<dbReference type="Proteomes" id="UP000663722">
    <property type="component" value="Chromosome"/>
</dbReference>
<evidence type="ECO:0000256" key="1">
    <source>
        <dbReference type="ARBA" id="ARBA00008791"/>
    </source>
</evidence>
<dbReference type="AlphaFoldDB" id="A0A975BI05"/>
<organism evidence="3 4">
    <name type="scientific">Desulfonema magnum</name>
    <dbReference type="NCBI Taxonomy" id="45655"/>
    <lineage>
        <taxon>Bacteria</taxon>
        <taxon>Pseudomonadati</taxon>
        <taxon>Thermodesulfobacteriota</taxon>
        <taxon>Desulfobacteria</taxon>
        <taxon>Desulfobacterales</taxon>
        <taxon>Desulfococcaceae</taxon>
        <taxon>Desulfonema</taxon>
    </lineage>
</organism>
<dbReference type="Pfam" id="PF00582">
    <property type="entry name" value="Usp"/>
    <property type="match status" value="1"/>
</dbReference>
<dbReference type="InterPro" id="IPR014729">
    <property type="entry name" value="Rossmann-like_a/b/a_fold"/>
</dbReference>
<dbReference type="Gene3D" id="3.40.50.620">
    <property type="entry name" value="HUPs"/>
    <property type="match status" value="1"/>
</dbReference>
<keyword evidence="4" id="KW-1185">Reference proteome</keyword>
<sequence length="154" mass="17145">MSIKKIACCTDFSENAEAAFETALEMAEKYQARLSVIHVLPPVVNPLTDTELMMLTDESRPSLILKLEERMEQTYGGKIPDHIDHRFVVLDGHISTEILTYLEENNTDIVVTGSYGLTGMGLVLFGSVAKRVSQKAPCSVMIVRRQEEVQEASL</sequence>
<evidence type="ECO:0000313" key="3">
    <source>
        <dbReference type="EMBL" id="QTA85584.1"/>
    </source>
</evidence>
<dbReference type="PRINTS" id="PR01438">
    <property type="entry name" value="UNVRSLSTRESS"/>
</dbReference>
<protein>
    <submittedName>
        <fullName evidence="3">Universal stress protein, UspA-like</fullName>
    </submittedName>
</protein>
<feature type="domain" description="UspA" evidence="2">
    <location>
        <begin position="3"/>
        <end position="144"/>
    </location>
</feature>
<reference evidence="3" key="1">
    <citation type="journal article" date="2021" name="Microb. Physiol.">
        <title>Proteogenomic Insights into the Physiology of Marine, Sulfate-Reducing, Filamentous Desulfonema limicola and Desulfonema magnum.</title>
        <authorList>
            <person name="Schnaars V."/>
            <person name="Wohlbrand L."/>
            <person name="Scheve S."/>
            <person name="Hinrichs C."/>
            <person name="Reinhardt R."/>
            <person name="Rabus R."/>
        </authorList>
    </citation>
    <scope>NUCLEOTIDE SEQUENCE</scope>
    <source>
        <strain evidence="3">4be13</strain>
    </source>
</reference>